<evidence type="ECO:0000313" key="1">
    <source>
        <dbReference type="EMBL" id="PIW36819.1"/>
    </source>
</evidence>
<dbReference type="AlphaFoldDB" id="A0A2M7H3M7"/>
<organism evidence="1 2">
    <name type="scientific">Candidatus Kerfeldbacteria bacterium CG15_BIG_FIL_POST_REV_8_21_14_020_45_12</name>
    <dbReference type="NCBI Taxonomy" id="2014247"/>
    <lineage>
        <taxon>Bacteria</taxon>
        <taxon>Candidatus Kerfeldiibacteriota</taxon>
    </lineage>
</organism>
<reference evidence="1 2" key="1">
    <citation type="submission" date="2017-09" db="EMBL/GenBank/DDBJ databases">
        <title>Depth-based differentiation of microbial function through sediment-hosted aquifers and enrichment of novel symbionts in the deep terrestrial subsurface.</title>
        <authorList>
            <person name="Probst A.J."/>
            <person name="Ladd B."/>
            <person name="Jarett J.K."/>
            <person name="Geller-Mcgrath D.E."/>
            <person name="Sieber C.M."/>
            <person name="Emerson J.B."/>
            <person name="Anantharaman K."/>
            <person name="Thomas B.C."/>
            <person name="Malmstrom R."/>
            <person name="Stieglmeier M."/>
            <person name="Klingl A."/>
            <person name="Woyke T."/>
            <person name="Ryan C.M."/>
            <person name="Banfield J.F."/>
        </authorList>
    </citation>
    <scope>NUCLEOTIDE SEQUENCE [LARGE SCALE GENOMIC DNA]</scope>
    <source>
        <strain evidence="1">CG15_BIG_FIL_POST_REV_8_21_14_020_45_12</strain>
    </source>
</reference>
<sequence>MHTLLRLVLDTSSGDDTVVVRLFQNKTIVDEKTVEFTSNDTQALLPGIVDQLASQNFNLGDVSEVIIVPGINRFTVDRLTTVIANGIGWTGDVPVTVRSIPLDSSTIGDKKAGTTFEPVPVQYSKSPTIN</sequence>
<evidence type="ECO:0000313" key="2">
    <source>
        <dbReference type="Proteomes" id="UP000230292"/>
    </source>
</evidence>
<evidence type="ECO:0008006" key="3">
    <source>
        <dbReference type="Google" id="ProtNLM"/>
    </source>
</evidence>
<dbReference type="Proteomes" id="UP000230292">
    <property type="component" value="Unassembled WGS sequence"/>
</dbReference>
<name>A0A2M7H3M7_9BACT</name>
<proteinExistence type="predicted"/>
<gene>
    <name evidence="1" type="ORF">COW24_03410</name>
</gene>
<accession>A0A2M7H3M7</accession>
<protein>
    <recommendedName>
        <fullName evidence="3">Gcp-like domain-containing protein</fullName>
    </recommendedName>
</protein>
<dbReference type="Gene3D" id="3.30.420.40">
    <property type="match status" value="1"/>
</dbReference>
<dbReference type="EMBL" id="PFGC01000039">
    <property type="protein sequence ID" value="PIW36819.1"/>
    <property type="molecule type" value="Genomic_DNA"/>
</dbReference>
<comment type="caution">
    <text evidence="1">The sequence shown here is derived from an EMBL/GenBank/DDBJ whole genome shotgun (WGS) entry which is preliminary data.</text>
</comment>